<dbReference type="RefSeq" id="WP_108983615.1">
    <property type="nucleotide sequence ID" value="NZ_BFBR01000001.1"/>
</dbReference>
<accession>A0A2P2E6R7</accession>
<name>A0A2P2E6R7_9PROT</name>
<dbReference type="Gene3D" id="3.90.226.10">
    <property type="entry name" value="2-enoyl-CoA Hydratase, Chain A, domain 1"/>
    <property type="match status" value="1"/>
</dbReference>
<evidence type="ECO:0000313" key="2">
    <source>
        <dbReference type="Proteomes" id="UP000245086"/>
    </source>
</evidence>
<dbReference type="OrthoDB" id="5936191at2"/>
<sequence>MSRPVIEYSGPITQTNIKPVLEALDRDSHYTLRIRSLGGDGSAGIALAEKVQERKIPVVIYDYCGSACALVFIASPEKRVEPNTALLFHWSMNSHADFLTSRLGKLNPEVEKARDLATRELQILERAGISNDLLKDSIKLVEPTCVSAEIENGQLNYFGRSKLGFVVFSRDALKQYGFQIKAGRNLIDTAADLDKVASKRPEWGPVGFVASRAVSDQIEYAHTIANCGADDKSTLQLLKQ</sequence>
<dbReference type="AlphaFoldDB" id="A0A2P2E6R7"/>
<comment type="caution">
    <text evidence="1">The sequence shown here is derived from an EMBL/GenBank/DDBJ whole genome shotgun (WGS) entry which is preliminary data.</text>
</comment>
<proteinExistence type="predicted"/>
<keyword evidence="2" id="KW-1185">Reference proteome</keyword>
<gene>
    <name evidence="1" type="ORF">PbB2_00418</name>
</gene>
<organism evidence="1 2">
    <name type="scientific">Candidatus Phycosocius bacilliformis</name>
    <dbReference type="NCBI Taxonomy" id="1445552"/>
    <lineage>
        <taxon>Bacteria</taxon>
        <taxon>Pseudomonadati</taxon>
        <taxon>Pseudomonadota</taxon>
        <taxon>Alphaproteobacteria</taxon>
        <taxon>Caulobacterales</taxon>
        <taxon>Caulobacterales incertae sedis</taxon>
        <taxon>Candidatus Phycosocius</taxon>
    </lineage>
</organism>
<dbReference type="Proteomes" id="UP000245086">
    <property type="component" value="Unassembled WGS sequence"/>
</dbReference>
<dbReference type="EMBL" id="BFBR01000001">
    <property type="protein sequence ID" value="GBF56761.1"/>
    <property type="molecule type" value="Genomic_DNA"/>
</dbReference>
<reference evidence="1 2" key="1">
    <citation type="journal article" date="2018" name="Genome Announc.">
        <title>Draft Genome Sequence of "Candidatus Phycosocius bacilliformis," an Alphaproteobacterial Ectosymbiont of the Hydrocarbon-Producing Green Alga Botryococcus braunii.</title>
        <authorList>
            <person name="Tanabe Y."/>
            <person name="Yamaguchi H."/>
            <person name="Watanabe M.M."/>
        </authorList>
    </citation>
    <scope>NUCLEOTIDE SEQUENCE [LARGE SCALE GENOMIC DNA]</scope>
    <source>
        <strain evidence="1 2">BOTRYCO-2</strain>
    </source>
</reference>
<evidence type="ECO:0008006" key="3">
    <source>
        <dbReference type="Google" id="ProtNLM"/>
    </source>
</evidence>
<dbReference type="SUPFAM" id="SSF52096">
    <property type="entry name" value="ClpP/crotonase"/>
    <property type="match status" value="1"/>
</dbReference>
<protein>
    <recommendedName>
        <fullName evidence="3">ATP-dependent Clp protease proteolytic subunit</fullName>
    </recommendedName>
</protein>
<dbReference type="InterPro" id="IPR029045">
    <property type="entry name" value="ClpP/crotonase-like_dom_sf"/>
</dbReference>
<evidence type="ECO:0000313" key="1">
    <source>
        <dbReference type="EMBL" id="GBF56761.1"/>
    </source>
</evidence>